<organism evidence="1 2">
    <name type="scientific">Pangasius djambal</name>
    <dbReference type="NCBI Taxonomy" id="1691987"/>
    <lineage>
        <taxon>Eukaryota</taxon>
        <taxon>Metazoa</taxon>
        <taxon>Chordata</taxon>
        <taxon>Craniata</taxon>
        <taxon>Vertebrata</taxon>
        <taxon>Euteleostomi</taxon>
        <taxon>Actinopterygii</taxon>
        <taxon>Neopterygii</taxon>
        <taxon>Teleostei</taxon>
        <taxon>Ostariophysi</taxon>
        <taxon>Siluriformes</taxon>
        <taxon>Pangasiidae</taxon>
        <taxon>Pangasius</taxon>
    </lineage>
</organism>
<keyword evidence="2" id="KW-1185">Reference proteome</keyword>
<sequence length="94" mass="10827">MKVYKSQVLGSVPKLFPPSSPIKMGSASATMFEAMFSLFGAIRITCSPNKWHLFTDIGFTMFPCYLCLWDSKHTKAHYQRRDWPQQTEFTVGRN</sequence>
<protein>
    <submittedName>
        <fullName evidence="1">Uncharacterized protein</fullName>
    </submittedName>
</protein>
<reference evidence="1" key="1">
    <citation type="submission" date="2020-02" db="EMBL/GenBank/DDBJ databases">
        <title>Genome sequencing of the panga catfish, Pangasius djambal.</title>
        <authorList>
            <person name="Wen M."/>
            <person name="Zahm M."/>
            <person name="Roques C."/>
            <person name="Cabau C."/>
            <person name="Klopp C."/>
            <person name="Donnadieu C."/>
            <person name="Jouanno E."/>
            <person name="Avarre J.-C."/>
            <person name="Campet M."/>
            <person name="Ha T."/>
            <person name="Dugue R."/>
            <person name="Lampietro C."/>
            <person name="Louis A."/>
            <person name="Herpin A."/>
            <person name="Echchiki A."/>
            <person name="Berthelot C."/>
            <person name="Parey E."/>
            <person name="Roest-Crollius H."/>
            <person name="Braasch I."/>
            <person name="Postlethwait J.H."/>
            <person name="Bobe J."/>
            <person name="Montfort J."/>
            <person name="Bouchez O."/>
            <person name="Begum T."/>
            <person name="Schartl M."/>
            <person name="Gustiano R."/>
            <person name="Guiguen Y."/>
        </authorList>
    </citation>
    <scope>NUCLEOTIDE SEQUENCE</scope>
    <source>
        <strain evidence="1">Pdj_M5554</strain>
    </source>
</reference>
<gene>
    <name evidence="1" type="ORF">PDJAM_G00081650</name>
</gene>
<evidence type="ECO:0000313" key="2">
    <source>
        <dbReference type="Proteomes" id="UP000830395"/>
    </source>
</evidence>
<dbReference type="EMBL" id="CM040991">
    <property type="protein sequence ID" value="MCJ8742394.1"/>
    <property type="molecule type" value="Genomic_DNA"/>
</dbReference>
<evidence type="ECO:0000313" key="1">
    <source>
        <dbReference type="EMBL" id="MCJ8742394.1"/>
    </source>
</evidence>
<feature type="non-terminal residue" evidence="1">
    <location>
        <position position="94"/>
    </location>
</feature>
<comment type="caution">
    <text evidence="1">The sequence shown here is derived from an EMBL/GenBank/DDBJ whole genome shotgun (WGS) entry which is preliminary data.</text>
</comment>
<dbReference type="Proteomes" id="UP000830395">
    <property type="component" value="Chromosome 17"/>
</dbReference>
<name>A0ACC5Z3E6_9TELE</name>
<accession>A0ACC5Z3E6</accession>
<proteinExistence type="predicted"/>